<keyword evidence="1" id="KW-0812">Transmembrane</keyword>
<reference evidence="2" key="1">
    <citation type="submission" date="2023-03" db="UniProtKB">
        <authorList>
            <consortium name="EnsemblPlants"/>
        </authorList>
    </citation>
    <scope>IDENTIFICATION</scope>
</reference>
<keyword evidence="1" id="KW-0472">Membrane</keyword>
<accession>A0A9I9E5S1</accession>
<proteinExistence type="predicted"/>
<protein>
    <submittedName>
        <fullName evidence="2">Uncharacterized protein</fullName>
    </submittedName>
</protein>
<organism evidence="2">
    <name type="scientific">Cucumis melo</name>
    <name type="common">Muskmelon</name>
    <dbReference type="NCBI Taxonomy" id="3656"/>
    <lineage>
        <taxon>Eukaryota</taxon>
        <taxon>Viridiplantae</taxon>
        <taxon>Streptophyta</taxon>
        <taxon>Embryophyta</taxon>
        <taxon>Tracheophyta</taxon>
        <taxon>Spermatophyta</taxon>
        <taxon>Magnoliopsida</taxon>
        <taxon>eudicotyledons</taxon>
        <taxon>Gunneridae</taxon>
        <taxon>Pentapetalae</taxon>
        <taxon>rosids</taxon>
        <taxon>fabids</taxon>
        <taxon>Cucurbitales</taxon>
        <taxon>Cucurbitaceae</taxon>
        <taxon>Benincaseae</taxon>
        <taxon>Cucumis</taxon>
    </lineage>
</organism>
<feature type="transmembrane region" description="Helical" evidence="1">
    <location>
        <begin position="163"/>
        <end position="184"/>
    </location>
</feature>
<sequence>LCVEGPKVEPAGSEIHEVNIKWRVVEAVGFVEIFHTVGFALLVVHFVVKRIVSKLCSMRAIYIALGLSLIYLELFFSDLVLVVVFVCLRRQPLEVHRRAILDWRICFLAEICGSNYIKIRKFVAPTPSTAARCEAVDDCCFKCNTLGLEFISGFGVRISTFPYILATPSLLASVLSVPLPYLFASYTTRNSRSSDICKEGEVDRFIKIGARVALLAVARKKPLPSVVALLVVATPFVFISVSCSVVLFERNSTHKMQHQKHDIGRSILCVGRSTPDSFCLTLVPMMNLSMRVYCYNLFVACLVKYGPLVRRLLSMQLSLQEIGDIPSHKKMSEKTKSRNNTYPNVGEDVSGLVLYFDVLLKMSVSSTSTCMSTSGYADVATVDHEQSMMNKAVRAKQPYNDSSVSKLELQNLKSMTYLIICQLVL</sequence>
<dbReference type="Gramene" id="MELO3C029163.2.1">
    <property type="protein sequence ID" value="MELO3C029163.2.1"/>
    <property type="gene ID" value="MELO3C029163.2"/>
</dbReference>
<keyword evidence="1" id="KW-1133">Transmembrane helix</keyword>
<dbReference type="EnsemblPlants" id="MELO3C029163.2.1">
    <property type="protein sequence ID" value="MELO3C029163.2.1"/>
    <property type="gene ID" value="MELO3C029163.2"/>
</dbReference>
<feature type="transmembrane region" description="Helical" evidence="1">
    <location>
        <begin position="60"/>
        <end position="86"/>
    </location>
</feature>
<name>A0A9I9E5S1_CUCME</name>
<feature type="transmembrane region" description="Helical" evidence="1">
    <location>
        <begin position="27"/>
        <end position="48"/>
    </location>
</feature>
<feature type="transmembrane region" description="Helical" evidence="1">
    <location>
        <begin position="226"/>
        <end position="248"/>
    </location>
</feature>
<evidence type="ECO:0000313" key="2">
    <source>
        <dbReference type="EnsemblPlants" id="MELO3C029163.2.1"/>
    </source>
</evidence>
<dbReference type="AlphaFoldDB" id="A0A9I9E5S1"/>
<evidence type="ECO:0000256" key="1">
    <source>
        <dbReference type="SAM" id="Phobius"/>
    </source>
</evidence>